<evidence type="ECO:0000256" key="5">
    <source>
        <dbReference type="SAM" id="MobiDB-lite"/>
    </source>
</evidence>
<keyword evidence="3 4" id="KW-0862">Zinc</keyword>
<dbReference type="InterPro" id="IPR013083">
    <property type="entry name" value="Znf_RING/FYVE/PHD"/>
</dbReference>
<dbReference type="InterPro" id="IPR049439">
    <property type="entry name" value="TRAFD1-XIAF1_Znf"/>
</dbReference>
<feature type="compositionally biased region" description="Basic and acidic residues" evidence="5">
    <location>
        <begin position="597"/>
        <end position="608"/>
    </location>
</feature>
<sequence length="923" mass="102032">MEEEIAKTEYCSNCRRDIPAANYVMHVTHCQRNLTLCKVCGEPVPTSQQEEHFEENHVKVKCDCGEQVEKMNLEEHKEKDCPSRLVKCQYCELEIAFSELSSHVEYCGSRTEKCEMCDRYVQKKDLELHLQTGCQYPVKEEKKSIPSNGPDNWFSEIPVGMLHAMGLMGSSETSSEMENFFPFAPGMREFGKILTTGLGTPPFNGANYFGDVDEDSPFDGRHDVIARGTQGMAKRRIDRHSTDSFEHVDVDYTWQSNDDDERFAAVYQADEFDRTNGPFPASSTVVDEPFPNTPSSPVAAFANDTTQLPCEFCGKLFQLDSLILHQSGCQLRSFDSYASTGSADIFYDGTPMYDMPGPYNSTVPMREDIVGNHRELTSEDDEDDPDATFLPCEFCQELFPCENLIQHQSICDAGAPSLAPPLLFNGSAQPPLNNSRPEARRGSRSRPSRPVYEGKKIQKSMENFIPRELDDFGPDSLEVRRNENGLHSENGNYGFDEVTSAPLNNEIPRRVSSNRALERETLVRNTDNTGTRKQLQRKATGGNTVVGETPVGNSDLPHRLSRKETSRVNGVARKHQQRKTSGDNAVVGETAMGNSDLHYRPPREEASRAKSMAVDPLGKRSSELRNGFTSDTHQVPVAKKHQQRKRSGDNVVVGETAIGNSDLHYRPPREEASLAKSVAVDPFGKRSLELRNGFTSDTHQAPVVKPTESSMGQRKMNTRAARNPANEGARPTRVQRTRDSTNGTKPFQPRVDEATQPNIRDSSRKLPPQVNKSGTKSSKPWRDGVNIVSAAEVRPNGSRSSKTSFQGSPKTVNPTSGSSAHMSANPRRNPVEGVNTVSAAAVQSNASRSSKTSFQGSPKTVNPSSGSSAHMSPNPRRNPPTFVVDGISVNSARGKLQGTNSESQTRDTQSSTQPKKTTKKKVV</sequence>
<keyword evidence="2 4" id="KW-0863">Zinc-finger</keyword>
<proteinExistence type="predicted"/>
<feature type="region of interest" description="Disordered" evidence="5">
    <location>
        <begin position="422"/>
        <end position="462"/>
    </location>
</feature>
<dbReference type="PROSITE" id="PS50145">
    <property type="entry name" value="ZF_TRAF"/>
    <property type="match status" value="1"/>
</dbReference>
<accession>A0ABN8NIF5</accession>
<dbReference type="EMBL" id="CALNXK010000021">
    <property type="protein sequence ID" value="CAH3108841.1"/>
    <property type="molecule type" value="Genomic_DNA"/>
</dbReference>
<evidence type="ECO:0000256" key="2">
    <source>
        <dbReference type="ARBA" id="ARBA00022771"/>
    </source>
</evidence>
<name>A0ABN8NIF5_9CNID</name>
<feature type="compositionally biased region" description="Polar residues" evidence="5">
    <location>
        <begin position="835"/>
        <end position="871"/>
    </location>
</feature>
<feature type="compositionally biased region" description="Basic and acidic residues" evidence="5">
    <location>
        <begin position="556"/>
        <end position="566"/>
    </location>
</feature>
<evidence type="ECO:0000256" key="3">
    <source>
        <dbReference type="ARBA" id="ARBA00022833"/>
    </source>
</evidence>
<gene>
    <name evidence="7" type="ORF">PLOB_00017873</name>
</gene>
<dbReference type="PANTHER" id="PTHR16295">
    <property type="entry name" value="TRAF-TYPE ZINC FINGER PROTEIN-RELATED"/>
    <property type="match status" value="1"/>
</dbReference>
<dbReference type="Gene3D" id="3.30.40.10">
    <property type="entry name" value="Zinc/RING finger domain, C3HC4 (zinc finger)"/>
    <property type="match status" value="1"/>
</dbReference>
<evidence type="ECO:0000259" key="6">
    <source>
        <dbReference type="PROSITE" id="PS50145"/>
    </source>
</evidence>
<evidence type="ECO:0000313" key="8">
    <source>
        <dbReference type="Proteomes" id="UP001159405"/>
    </source>
</evidence>
<organism evidence="7 8">
    <name type="scientific">Porites lobata</name>
    <dbReference type="NCBI Taxonomy" id="104759"/>
    <lineage>
        <taxon>Eukaryota</taxon>
        <taxon>Metazoa</taxon>
        <taxon>Cnidaria</taxon>
        <taxon>Anthozoa</taxon>
        <taxon>Hexacorallia</taxon>
        <taxon>Scleractinia</taxon>
        <taxon>Fungiina</taxon>
        <taxon>Poritidae</taxon>
        <taxon>Porites</taxon>
    </lineage>
</organism>
<evidence type="ECO:0000256" key="1">
    <source>
        <dbReference type="ARBA" id="ARBA00022723"/>
    </source>
</evidence>
<evidence type="ECO:0000313" key="7">
    <source>
        <dbReference type="EMBL" id="CAH3108841.1"/>
    </source>
</evidence>
<keyword evidence="8" id="KW-1185">Reference proteome</keyword>
<dbReference type="PANTHER" id="PTHR16295:SF10">
    <property type="entry name" value="EXPRESSED PROTEIN"/>
    <property type="match status" value="1"/>
</dbReference>
<feature type="domain" description="TRAF-type" evidence="6">
    <location>
        <begin position="76"/>
        <end position="127"/>
    </location>
</feature>
<keyword evidence="1 4" id="KW-0479">Metal-binding</keyword>
<dbReference type="Proteomes" id="UP001159405">
    <property type="component" value="Unassembled WGS sequence"/>
</dbReference>
<feature type="region of interest" description="Disordered" evidence="5">
    <location>
        <begin position="524"/>
        <end position="627"/>
    </location>
</feature>
<reference evidence="7 8" key="1">
    <citation type="submission" date="2022-05" db="EMBL/GenBank/DDBJ databases">
        <authorList>
            <consortium name="Genoscope - CEA"/>
            <person name="William W."/>
        </authorList>
    </citation>
    <scope>NUCLEOTIDE SEQUENCE [LARGE SCALE GENOMIC DNA]</scope>
</reference>
<feature type="compositionally biased region" description="Polar residues" evidence="5">
    <location>
        <begin position="897"/>
        <end position="907"/>
    </location>
</feature>
<dbReference type="SUPFAM" id="SSF49599">
    <property type="entry name" value="TRAF domain-like"/>
    <property type="match status" value="1"/>
</dbReference>
<feature type="region of interest" description="Disordered" evidence="5">
    <location>
        <begin position="692"/>
        <end position="923"/>
    </location>
</feature>
<feature type="zinc finger region" description="TRAF-type" evidence="4">
    <location>
        <begin position="76"/>
        <end position="127"/>
    </location>
</feature>
<dbReference type="InterPro" id="IPR051986">
    <property type="entry name" value="Innate_Immune_Apopt_Reg"/>
</dbReference>
<dbReference type="InterPro" id="IPR001293">
    <property type="entry name" value="Znf_TRAF"/>
</dbReference>
<feature type="compositionally biased region" description="Polar residues" evidence="5">
    <location>
        <begin position="797"/>
        <end position="822"/>
    </location>
</feature>
<feature type="compositionally biased region" description="Polar residues" evidence="5">
    <location>
        <begin position="524"/>
        <end position="533"/>
    </location>
</feature>
<protein>
    <recommendedName>
        <fullName evidence="6">TRAF-type domain-containing protein</fullName>
    </recommendedName>
</protein>
<comment type="caution">
    <text evidence="7">The sequence shown here is derived from an EMBL/GenBank/DDBJ whole genome shotgun (WGS) entry which is preliminary data.</text>
</comment>
<dbReference type="Pfam" id="PF21366">
    <property type="entry name" value="TRAFD1-XIAF1_ZnF"/>
    <property type="match status" value="1"/>
</dbReference>
<evidence type="ECO:0000256" key="4">
    <source>
        <dbReference type="PROSITE-ProRule" id="PRU00207"/>
    </source>
</evidence>